<accession>A0A100WDB7</accession>
<sequence>MSTMDKSTMDNLYRKRRRGRHSLSPQGGDESRTAFSASDDGRVRFRRRTTTAFTAEQMNAEQSAQVKAALRKG</sequence>
<feature type="region of interest" description="Disordered" evidence="1">
    <location>
        <begin position="1"/>
        <end position="42"/>
    </location>
</feature>
<dbReference type="AlphaFoldDB" id="A0A100WDB7"/>
<comment type="caution">
    <text evidence="2">The sequence shown here is derived from an EMBL/GenBank/DDBJ whole genome shotgun (WGS) entry which is preliminary data.</text>
</comment>
<feature type="compositionally biased region" description="Polar residues" evidence="1">
    <location>
        <begin position="1"/>
        <end position="10"/>
    </location>
</feature>
<protein>
    <submittedName>
        <fullName evidence="2">Transcriptional repressor, CopY family</fullName>
    </submittedName>
</protein>
<proteinExistence type="predicted"/>
<gene>
    <name evidence="2" type="ORF">RMCC_3408</name>
</gene>
<dbReference type="EMBL" id="BCSY01000051">
    <property type="protein sequence ID" value="GAS96442.1"/>
    <property type="molecule type" value="Genomic_DNA"/>
</dbReference>
<evidence type="ECO:0000256" key="1">
    <source>
        <dbReference type="SAM" id="MobiDB-lite"/>
    </source>
</evidence>
<keyword evidence="3" id="KW-1185">Reference proteome</keyword>
<organism evidence="2 3">
    <name type="scientific">Mycolicibacterium canariasense</name>
    <name type="common">Mycobacterium canariasense</name>
    <dbReference type="NCBI Taxonomy" id="228230"/>
    <lineage>
        <taxon>Bacteria</taxon>
        <taxon>Bacillati</taxon>
        <taxon>Actinomycetota</taxon>
        <taxon>Actinomycetes</taxon>
        <taxon>Mycobacteriales</taxon>
        <taxon>Mycobacteriaceae</taxon>
        <taxon>Mycolicibacterium</taxon>
    </lineage>
</organism>
<reference evidence="3" key="1">
    <citation type="journal article" date="2016" name="Genome Announc.">
        <title>Draft Genome Sequences of Five Rapidly Growing Mycobacterium Species, M. thermoresistibile, M. fortuitum subsp. acetamidolyticum, M. canariasense, M. brisbanense, and M. novocastrense.</title>
        <authorList>
            <person name="Katahira K."/>
            <person name="Ogura Y."/>
            <person name="Gotoh Y."/>
            <person name="Hayashi T."/>
        </authorList>
    </citation>
    <scope>NUCLEOTIDE SEQUENCE [LARGE SCALE GENOMIC DNA]</scope>
    <source>
        <strain evidence="3">JCM15298</strain>
    </source>
</reference>
<reference evidence="3" key="2">
    <citation type="submission" date="2016-02" db="EMBL/GenBank/DDBJ databases">
        <title>Draft genome sequence of five rapidly growing Mycobacterium species.</title>
        <authorList>
            <person name="Katahira K."/>
            <person name="Gotou Y."/>
            <person name="Iida K."/>
            <person name="Ogura Y."/>
            <person name="Hayashi T."/>
        </authorList>
    </citation>
    <scope>NUCLEOTIDE SEQUENCE [LARGE SCALE GENOMIC DNA]</scope>
    <source>
        <strain evidence="3">JCM15298</strain>
    </source>
</reference>
<evidence type="ECO:0000313" key="3">
    <source>
        <dbReference type="Proteomes" id="UP000069443"/>
    </source>
</evidence>
<evidence type="ECO:0000313" key="2">
    <source>
        <dbReference type="EMBL" id="GAS96442.1"/>
    </source>
</evidence>
<name>A0A100WDB7_MYCCR</name>
<dbReference type="Proteomes" id="UP000069443">
    <property type="component" value="Unassembled WGS sequence"/>
</dbReference>